<sequence length="874" mass="97819">MPRLIFISPYLKGGGGNAPHLSYLVKYIATRPGAAPAPDESGKLPATVKQKELIANLARDFPLTKRRFEYEDFLANPTRENASDYIQVALEQNLDQLGKRENYVDYIATRPGAVRSGAHGLFSGGSDKLVIAHVQNEVANHSGNVWTPIVSLRREDASAMGYEDAESWKTLLSSCASDFAKGYKIKPENLRWYASFHNESHHPHAHMIIYSADPSEGFLTKKGIQQIKSGLVARIFPEQLQELYTAQTQRRDALVADARTVMQGLTERMESGVLRNERIEKLMVHLAGRLQYLSGKKQYGYLPAKLKAVVDEIVGELERDERIAEAYRLWYELRNEVTASYRDTPDAPLPLSQQKEFKQIRNAVVTEAVKLMGRQFTFEESPQADALFPAENTNAVPPDDAEPVEAVDAAQPERDAAPVVEWSRRYKQARKYLYGSDNTPRDFAKAYALFLSEAERGNALAMHDLGRMLADGLGVEADAELSYEWYAKALAAFTAAEQAEPWDYFEYRIGKLYAAGLGTEQDYGAAARWFSMAAPENKYAAYSLGGLYYHGHGVEQSFERALALYRQSADSGFPYAAFSLAKMLRDGIGTAPDAAEADKYFRMAFSGFRTLEKKNHDDKLQYRLGWMLLNGVGTEKDIPAALEYFEESAKLGNPFASYQLAKYILADESSAPIRVREAVAYLRRAADCGNPFAQYALGKLYAEGNRIQKNIPEALRLLKLAADQGSDLAMYRLGRLYLSGEDIPKDTAAAIRWMTAAAEKNDEYAQYALGKLYLTGEGVQKDKDAAVGWFTLSAAQGNVYAQFFLDHIDSFRDPSIFMAATRLLHHMSRVFSDAPPAPRTGPGVKLDRKLLRKLREKKIAQGHKRDDHEQEMTM</sequence>
<evidence type="ECO:0000313" key="1">
    <source>
        <dbReference type="EMBL" id="MPL99569.1"/>
    </source>
</evidence>
<dbReference type="PANTHER" id="PTHR43628">
    <property type="entry name" value="ACTIVATOR OF C KINASE PROTEIN 1-RELATED"/>
    <property type="match status" value="1"/>
</dbReference>
<gene>
    <name evidence="1" type="ORF">SDC9_45787</name>
</gene>
<dbReference type="InterPro" id="IPR011990">
    <property type="entry name" value="TPR-like_helical_dom_sf"/>
</dbReference>
<comment type="caution">
    <text evidence="1">The sequence shown here is derived from an EMBL/GenBank/DDBJ whole genome shotgun (WGS) entry which is preliminary data.</text>
</comment>
<dbReference type="SMART" id="SM00671">
    <property type="entry name" value="SEL1"/>
    <property type="match status" value="10"/>
</dbReference>
<dbReference type="Gene3D" id="1.25.40.10">
    <property type="entry name" value="Tetratricopeptide repeat domain"/>
    <property type="match status" value="3"/>
</dbReference>
<organism evidence="1">
    <name type="scientific">bioreactor metagenome</name>
    <dbReference type="NCBI Taxonomy" id="1076179"/>
    <lineage>
        <taxon>unclassified sequences</taxon>
        <taxon>metagenomes</taxon>
        <taxon>ecological metagenomes</taxon>
    </lineage>
</organism>
<name>A0A644W736_9ZZZZ</name>
<dbReference type="InterPro" id="IPR052945">
    <property type="entry name" value="Mitotic_Regulator"/>
</dbReference>
<dbReference type="NCBIfam" id="NF041499">
    <property type="entry name" value="MobP3"/>
    <property type="match status" value="1"/>
</dbReference>
<proteinExistence type="predicted"/>
<dbReference type="AlphaFoldDB" id="A0A644W736"/>
<dbReference type="InterPro" id="IPR006597">
    <property type="entry name" value="Sel1-like"/>
</dbReference>
<dbReference type="PANTHER" id="PTHR43628:SF1">
    <property type="entry name" value="CHITIN SYNTHASE REGULATORY FACTOR 2-RELATED"/>
    <property type="match status" value="1"/>
</dbReference>
<dbReference type="Pfam" id="PF18555">
    <property type="entry name" value="MobL"/>
    <property type="match status" value="1"/>
</dbReference>
<dbReference type="SUPFAM" id="SSF81901">
    <property type="entry name" value="HCP-like"/>
    <property type="match status" value="2"/>
</dbReference>
<accession>A0A644W736</accession>
<protein>
    <recommendedName>
        <fullName evidence="2">Secretory immunoglobulin A-binding protein EsiB</fullName>
    </recommendedName>
</protein>
<dbReference type="EMBL" id="VSSQ01000674">
    <property type="protein sequence ID" value="MPL99569.1"/>
    <property type="molecule type" value="Genomic_DNA"/>
</dbReference>
<evidence type="ECO:0008006" key="2">
    <source>
        <dbReference type="Google" id="ProtNLM"/>
    </source>
</evidence>
<dbReference type="Pfam" id="PF08238">
    <property type="entry name" value="Sel1"/>
    <property type="match status" value="10"/>
</dbReference>
<dbReference type="InterPro" id="IPR041073">
    <property type="entry name" value="MobL"/>
</dbReference>
<dbReference type="InterPro" id="IPR048102">
    <property type="entry name" value="MobP3"/>
</dbReference>
<reference evidence="1" key="1">
    <citation type="submission" date="2019-08" db="EMBL/GenBank/DDBJ databases">
        <authorList>
            <person name="Kucharzyk K."/>
            <person name="Murdoch R.W."/>
            <person name="Higgins S."/>
            <person name="Loffler F."/>
        </authorList>
    </citation>
    <scope>NUCLEOTIDE SEQUENCE</scope>
</reference>